<evidence type="ECO:0000313" key="1">
    <source>
        <dbReference type="Proteomes" id="UP000095286"/>
    </source>
</evidence>
<dbReference type="WBParaSite" id="RSKR_0001020400.1">
    <property type="protein sequence ID" value="RSKR_0001020400.1"/>
    <property type="gene ID" value="RSKR_0001020400"/>
</dbReference>
<organism evidence="1 2">
    <name type="scientific">Rhabditophanes sp. KR3021</name>
    <dbReference type="NCBI Taxonomy" id="114890"/>
    <lineage>
        <taxon>Eukaryota</taxon>
        <taxon>Metazoa</taxon>
        <taxon>Ecdysozoa</taxon>
        <taxon>Nematoda</taxon>
        <taxon>Chromadorea</taxon>
        <taxon>Rhabditida</taxon>
        <taxon>Tylenchina</taxon>
        <taxon>Panagrolaimomorpha</taxon>
        <taxon>Strongyloidoidea</taxon>
        <taxon>Alloionematidae</taxon>
        <taxon>Rhabditophanes</taxon>
    </lineage>
</organism>
<sequence length="688" mass="75172">MDHPHPANIKEEGHDFLQGLMNNPLVHEVAHNIGETLSAHLHKQEDHNGNPDDIEPVFEKINADDKKDNLVGHDHLSEPVHSPDHHVNDLLGEITHAPTISEQHKVEGQNKPAASIEDFLSGDLSSLVGELTKSVFDTVKEHVATKTPESTPRTESPQPTTEVFDIKKEDESQHLPQEPIHHFSDHQEKKGDNVKVEDLTNHHSHPDEPEIPKKDNYSNISIPKVDVIAASPIPSTSPTQDELPAEPIHPKQPTDFQKKERVVDDNIEDEIACVKLKGYTVEGEIHEESHPVDEPHHVVGQHPVVESQPVDEPHHVVEQHPVADQHPEEYPIHEQHPVVEVVPHAPEHHEAEKKDFPIKEIQAESHDFKEEFVQKPEVVHESTQEHVEEVKKEVIKEEAKVEEVKKEVTKEEAKVEEVKKEEAKVEEVTKEEAVGKVVSKDLAKDVAKKIADSKVSSKAAPKPATTKPAIQPAARQLPKAAPAKPAPARAAPTPRPPPARVAPTPRPAPVRAAPAPRPAPVRTAPAPRPSSTTSTDKVPSYARPTATSSRSSIASKTPTSTINSKTTSISSTSEIKPLPKIANKYKDVKSRVFSTTTTTPATPSPPKPRPTTSTRLSSGGSNGIKPLPKSNLVWKVESKVNSFANINHKPAGGVVKTKPPPPTTKIGNVSVDVPGNINPVSTSEALGN</sequence>
<dbReference type="Proteomes" id="UP000095286">
    <property type="component" value="Unplaced"/>
</dbReference>
<reference evidence="2" key="1">
    <citation type="submission" date="2016-11" db="UniProtKB">
        <authorList>
            <consortium name="WormBaseParasite"/>
        </authorList>
    </citation>
    <scope>IDENTIFICATION</scope>
    <source>
        <strain evidence="2">KR3021</strain>
    </source>
</reference>
<name>A0AC35UCW2_9BILA</name>
<accession>A0AC35UCW2</accession>
<evidence type="ECO:0000313" key="2">
    <source>
        <dbReference type="WBParaSite" id="RSKR_0001020400.1"/>
    </source>
</evidence>
<proteinExistence type="predicted"/>
<protein>
    <submittedName>
        <fullName evidence="2">Microtubule-associated protein</fullName>
    </submittedName>
</protein>